<dbReference type="InterPro" id="IPR003855">
    <property type="entry name" value="K+_transporter"/>
</dbReference>
<feature type="transmembrane region" description="Helical" evidence="12">
    <location>
        <begin position="113"/>
        <end position="141"/>
    </location>
</feature>
<keyword evidence="8 12" id="KW-0630">Potassium</keyword>
<evidence type="ECO:0000256" key="10">
    <source>
        <dbReference type="ARBA" id="ARBA00023065"/>
    </source>
</evidence>
<dbReference type="PANTHER" id="PTHR30540">
    <property type="entry name" value="OSMOTIC STRESS POTASSIUM TRANSPORTER"/>
    <property type="match status" value="1"/>
</dbReference>
<comment type="function">
    <text evidence="12">Transport of potassium into the cell. Likely operates as a K(+):H(+) symporter.</text>
</comment>
<feature type="transmembrane region" description="Helical" evidence="12">
    <location>
        <begin position="257"/>
        <end position="277"/>
    </location>
</feature>
<feature type="transmembrane region" description="Helical" evidence="12">
    <location>
        <begin position="181"/>
        <end position="201"/>
    </location>
</feature>
<accession>A0ABS9SCH8</accession>
<sequence length="634" mass="68174">MQSSSDAAVLQGHDANASRPGRTAALSLGAVGIVYGDIGTSPLYAFREAIRPAAADGLSEAEVFGVVSLLLWALILIVTLKYVLFLLRADNRGEGGILSLVALVQDHPRRSGVVFVLGVSGAALFFGDAIITPAISVLSAVEGLKLVTPVLEAYVLPISIGILVSLFMVQSRGTGPLARWFGPITAIWFLAMGAAGVAQIVDAPGILWAFDPRYALSFMTEHGRVGFVVLGAVFLSVTGAEALYADLGHFGRKPIQLAWFLLVLPALALNYLGQGALVWQSPSAVSDPFFLMVPPWALPGLVVLATIATVIASQAVITGAFSMTRQAIQLGLLPRLVIRHTSTTETGQIFLPVINALLLVGVVILVLAFQTSTALAAAYGIAVSGTMIVTTALAYLMLHRVWGLPKVVAMVALAPILLIEAAFLAANLAKVPDGGYVPLLLGATLVIMMWTWARGTQQLFEQSRKLSVPLVDFIPKIENTSTLHAPGTAVFLTSDVSATPPALLHNLKHNHVLHAHIIVLTVETRDVPRVPENERAVIERLNDRFERISLRFGFMETPNVNRALGFCRKQGLQFEGMKTTFFLGRRKLVAKADIGMPIWQDHLYIFMSRLAADPSDFYHLPRDRVVELGSQVAV</sequence>
<keyword evidence="9 12" id="KW-1133">Transmembrane helix</keyword>
<evidence type="ECO:0000256" key="11">
    <source>
        <dbReference type="ARBA" id="ARBA00023136"/>
    </source>
</evidence>
<feature type="transmembrane region" description="Helical" evidence="12">
    <location>
        <begin position="376"/>
        <end position="398"/>
    </location>
</feature>
<dbReference type="Pfam" id="PF22776">
    <property type="entry name" value="K_trans_C"/>
    <property type="match status" value="1"/>
</dbReference>
<protein>
    <recommendedName>
        <fullName evidence="12">Probable potassium transport system protein Kup</fullName>
    </recommendedName>
</protein>
<evidence type="ECO:0000256" key="1">
    <source>
        <dbReference type="ARBA" id="ARBA00004141"/>
    </source>
</evidence>
<feature type="transmembrane region" description="Helical" evidence="12">
    <location>
        <begin position="435"/>
        <end position="453"/>
    </location>
</feature>
<keyword evidence="16" id="KW-1185">Reference proteome</keyword>
<keyword evidence="5 12" id="KW-0633">Potassium transport</keyword>
<dbReference type="Pfam" id="PF02705">
    <property type="entry name" value="K_trans"/>
    <property type="match status" value="1"/>
</dbReference>
<feature type="transmembrane region" description="Helical" evidence="12">
    <location>
        <begin position="225"/>
        <end position="245"/>
    </location>
</feature>
<organism evidence="15 16">
    <name type="scientific">Vreelandella neptunia</name>
    <dbReference type="NCBI Taxonomy" id="115551"/>
    <lineage>
        <taxon>Bacteria</taxon>
        <taxon>Pseudomonadati</taxon>
        <taxon>Pseudomonadota</taxon>
        <taxon>Gammaproteobacteria</taxon>
        <taxon>Oceanospirillales</taxon>
        <taxon>Halomonadaceae</taxon>
        <taxon>Vreelandella</taxon>
    </lineage>
</organism>
<evidence type="ECO:0000313" key="16">
    <source>
        <dbReference type="Proteomes" id="UP001320609"/>
    </source>
</evidence>
<evidence type="ECO:0000256" key="9">
    <source>
        <dbReference type="ARBA" id="ARBA00022989"/>
    </source>
</evidence>
<keyword evidence="6 12" id="KW-0812">Transmembrane</keyword>
<evidence type="ECO:0000256" key="3">
    <source>
        <dbReference type="ARBA" id="ARBA00022448"/>
    </source>
</evidence>
<evidence type="ECO:0000256" key="8">
    <source>
        <dbReference type="ARBA" id="ARBA00022958"/>
    </source>
</evidence>
<dbReference type="Proteomes" id="UP001320609">
    <property type="component" value="Unassembled WGS sequence"/>
</dbReference>
<comment type="catalytic activity">
    <reaction evidence="12">
        <text>K(+)(in) + H(+)(in) = K(+)(out) + H(+)(out)</text>
        <dbReference type="Rhea" id="RHEA:28490"/>
        <dbReference type="ChEBI" id="CHEBI:15378"/>
        <dbReference type="ChEBI" id="CHEBI:29103"/>
    </reaction>
</comment>
<evidence type="ECO:0000259" key="14">
    <source>
        <dbReference type="Pfam" id="PF22776"/>
    </source>
</evidence>
<evidence type="ECO:0000259" key="13">
    <source>
        <dbReference type="Pfam" id="PF02705"/>
    </source>
</evidence>
<name>A0ABS9SCH8_9GAMM</name>
<comment type="similarity">
    <text evidence="2 12">Belongs to the HAK/KUP transporter (TC 2.A.72) family.</text>
</comment>
<keyword evidence="7 12" id="KW-0769">Symport</keyword>
<evidence type="ECO:0000256" key="6">
    <source>
        <dbReference type="ARBA" id="ARBA00022692"/>
    </source>
</evidence>
<evidence type="ECO:0000256" key="5">
    <source>
        <dbReference type="ARBA" id="ARBA00022538"/>
    </source>
</evidence>
<dbReference type="PANTHER" id="PTHR30540:SF79">
    <property type="entry name" value="LOW AFFINITY POTASSIUM TRANSPORT SYSTEM PROTEIN KUP"/>
    <property type="match status" value="1"/>
</dbReference>
<comment type="caution">
    <text evidence="15">The sequence shown here is derived from an EMBL/GenBank/DDBJ whole genome shotgun (WGS) entry which is preliminary data.</text>
</comment>
<dbReference type="InterPro" id="IPR053951">
    <property type="entry name" value="K_trans_N"/>
</dbReference>
<comment type="subcellular location">
    <subcellularLocation>
        <location evidence="12">Cell membrane</location>
        <topology evidence="12">Multi-pass membrane protein</topology>
    </subcellularLocation>
    <subcellularLocation>
        <location evidence="1">Membrane</location>
        <topology evidence="1">Multi-pass membrane protein</topology>
    </subcellularLocation>
</comment>
<gene>
    <name evidence="12" type="primary">kup</name>
    <name evidence="15" type="ORF">MLE19_20930</name>
</gene>
<reference evidence="15 16" key="1">
    <citation type="submission" date="2022-03" db="EMBL/GenBank/DDBJ databases">
        <title>Genomic signatures underlying metal tolerance in selected Arctic bacterial isolates.</title>
        <authorList>
            <person name="Thomas F.A."/>
            <person name="Venkatachalam S."/>
            <person name="Krishnan K.P."/>
        </authorList>
    </citation>
    <scope>NUCLEOTIDE SEQUENCE [LARGE SCALE GENOMIC DNA]</scope>
    <source>
        <strain evidence="15 16">HM116</strain>
    </source>
</reference>
<evidence type="ECO:0000256" key="2">
    <source>
        <dbReference type="ARBA" id="ARBA00007019"/>
    </source>
</evidence>
<feature type="transmembrane region" description="Helical" evidence="12">
    <location>
        <begin position="63"/>
        <end position="84"/>
    </location>
</feature>
<dbReference type="InterPro" id="IPR053952">
    <property type="entry name" value="K_trans_C"/>
</dbReference>
<dbReference type="InterPro" id="IPR023051">
    <property type="entry name" value="Kup"/>
</dbReference>
<proteinExistence type="inferred from homology"/>
<evidence type="ECO:0000256" key="12">
    <source>
        <dbReference type="HAMAP-Rule" id="MF_01522"/>
    </source>
</evidence>
<feature type="domain" description="K+ potassium transporter integral membrane" evidence="13">
    <location>
        <begin position="27"/>
        <end position="475"/>
    </location>
</feature>
<feature type="transmembrane region" description="Helical" evidence="12">
    <location>
        <begin position="153"/>
        <end position="169"/>
    </location>
</feature>
<dbReference type="EMBL" id="JAKVTW010000024">
    <property type="protein sequence ID" value="MCH4813792.1"/>
    <property type="molecule type" value="Genomic_DNA"/>
</dbReference>
<feature type="transmembrane region" description="Helical" evidence="12">
    <location>
        <begin position="297"/>
        <end position="321"/>
    </location>
</feature>
<keyword evidence="11 12" id="KW-0472">Membrane</keyword>
<feature type="transmembrane region" description="Helical" evidence="12">
    <location>
        <begin position="349"/>
        <end position="370"/>
    </location>
</feature>
<dbReference type="HAMAP" id="MF_01522">
    <property type="entry name" value="Kup"/>
    <property type="match status" value="1"/>
</dbReference>
<evidence type="ECO:0000313" key="15">
    <source>
        <dbReference type="EMBL" id="MCH4813792.1"/>
    </source>
</evidence>
<keyword evidence="4 12" id="KW-1003">Cell membrane</keyword>
<feature type="domain" description="K+ potassium transporter C-terminal" evidence="14">
    <location>
        <begin position="486"/>
        <end position="633"/>
    </location>
</feature>
<evidence type="ECO:0000256" key="4">
    <source>
        <dbReference type="ARBA" id="ARBA00022475"/>
    </source>
</evidence>
<keyword evidence="10 12" id="KW-0406">Ion transport</keyword>
<feature type="transmembrane region" description="Helical" evidence="12">
    <location>
        <begin position="407"/>
        <end position="429"/>
    </location>
</feature>
<keyword evidence="3 12" id="KW-0813">Transport</keyword>
<evidence type="ECO:0000256" key="7">
    <source>
        <dbReference type="ARBA" id="ARBA00022847"/>
    </source>
</evidence>